<dbReference type="GO" id="GO:0044167">
    <property type="term" value="C:host cell endoplasmic reticulum membrane"/>
    <property type="evidence" value="ECO:0007669"/>
    <property type="project" value="UniProtKB-SubCell"/>
</dbReference>
<keyword evidence="5" id="KW-0812">Transmembrane</keyword>
<evidence type="ECO:0000256" key="7">
    <source>
        <dbReference type="ARBA" id="ARBA00022989"/>
    </source>
</evidence>
<evidence type="ECO:0000256" key="3">
    <source>
        <dbReference type="ARBA" id="ARBA00013812"/>
    </source>
</evidence>
<protein>
    <recommendedName>
        <fullName evidence="3">Movement protein TGBp3</fullName>
    </recommendedName>
    <alternativeName>
        <fullName evidence="12">7 kDa protein</fullName>
    </alternativeName>
    <alternativeName>
        <fullName evidence="13">Triple gene block 3 protein</fullName>
    </alternativeName>
</protein>
<sequence length="64" mass="7239">MRVEVAFFILSLAIVYALLLLTERRTLNDCIVVVTGESVTIRGCSFTTEFIEFAKGLKPYSHRV</sequence>
<comment type="similarity">
    <text evidence="2">Belongs to the Tymovirales TGBp3 protein family.</text>
</comment>
<keyword evidence="10" id="KW-1038">Host endoplasmic reticulum</keyword>
<comment type="subcellular location">
    <subcellularLocation>
        <location evidence="1">Host endoplasmic reticulum membrane</location>
    </subcellularLocation>
</comment>
<name>B9UZ44_9VIRU</name>
<keyword evidence="15" id="KW-1185">Reference proteome</keyword>
<reference evidence="14 15" key="1">
    <citation type="journal article" date="2009" name="Plant Dis.">
        <title>Helleborus net necrosis virus: A New Carlavirus Associated with 'Black Death' of Helleborus spp.</title>
        <authorList>
            <person name="Eastwell K.C."/>
            <person name="duToit L.J."/>
            <person name="Druffel K.L."/>
        </authorList>
    </citation>
    <scope>NUCLEOTIDE SEQUENCE [LARGE SCALE GENOMIC DNA]</scope>
</reference>
<keyword evidence="7" id="KW-1133">Transmembrane helix</keyword>
<evidence type="ECO:0000256" key="12">
    <source>
        <dbReference type="ARBA" id="ARBA00030266"/>
    </source>
</evidence>
<evidence type="ECO:0000256" key="5">
    <source>
        <dbReference type="ARBA" id="ARBA00022692"/>
    </source>
</evidence>
<evidence type="ECO:0000256" key="11">
    <source>
        <dbReference type="ARBA" id="ARBA00025270"/>
    </source>
</evidence>
<keyword evidence="8" id="KW-0916">Viral movement protein</keyword>
<evidence type="ECO:0000256" key="9">
    <source>
        <dbReference type="ARBA" id="ARBA00023136"/>
    </source>
</evidence>
<dbReference type="KEGG" id="vg:40524826"/>
<keyword evidence="9" id="KW-0472">Membrane</keyword>
<evidence type="ECO:0000313" key="15">
    <source>
        <dbReference type="Proteomes" id="UP000232549"/>
    </source>
</evidence>
<dbReference type="GO" id="GO:0046740">
    <property type="term" value="P:transport of virus in host, cell to cell"/>
    <property type="evidence" value="ECO:0007669"/>
    <property type="project" value="UniProtKB-KW"/>
</dbReference>
<evidence type="ECO:0000256" key="6">
    <source>
        <dbReference type="ARBA" id="ARBA00022870"/>
    </source>
</evidence>
<comment type="function">
    <text evidence="11">Plays a role in viral cell-to-cell propagation, by facilitating genome transport to neighboring plant cells through plasmosdesmata. May induce the formation of granular vesicles derived from the Endoplasmic reticulum, which align on actin filaments.</text>
</comment>
<evidence type="ECO:0000256" key="2">
    <source>
        <dbReference type="ARBA" id="ARBA00010355"/>
    </source>
</evidence>
<keyword evidence="4" id="KW-0813">Transport</keyword>
<organism evidence="14 15">
    <name type="scientific">Helleborus mosaic virus</name>
    <dbReference type="NCBI Taxonomy" id="592207"/>
    <lineage>
        <taxon>Viruses</taxon>
        <taxon>Riboviria</taxon>
        <taxon>Orthornavirae</taxon>
        <taxon>Kitrinoviricota</taxon>
        <taxon>Alsuviricetes</taxon>
        <taxon>Tymovirales</taxon>
        <taxon>Betaflexiviridae</taxon>
        <taxon>Quinvirinae</taxon>
        <taxon>Carlavirus</taxon>
        <taxon>Carlavirus hellebori</taxon>
    </lineage>
</organism>
<evidence type="ECO:0000313" key="14">
    <source>
        <dbReference type="EMBL" id="ACM46000.1"/>
    </source>
</evidence>
<evidence type="ECO:0000256" key="10">
    <source>
        <dbReference type="ARBA" id="ARBA00023184"/>
    </source>
</evidence>
<evidence type="ECO:0000256" key="13">
    <source>
        <dbReference type="ARBA" id="ARBA00033148"/>
    </source>
</evidence>
<proteinExistence type="inferred from homology"/>
<keyword evidence="6" id="KW-1043">Host membrane</keyword>
<dbReference type="EMBL" id="FJ196838">
    <property type="protein sequence ID" value="ACM46000.1"/>
    <property type="molecule type" value="Genomic_RNA"/>
</dbReference>
<dbReference type="Pfam" id="PF02495">
    <property type="entry name" value="TGBp3"/>
    <property type="match status" value="1"/>
</dbReference>
<evidence type="ECO:0000256" key="4">
    <source>
        <dbReference type="ARBA" id="ARBA00022448"/>
    </source>
</evidence>
<accession>B9UZ44</accession>
<dbReference type="GeneID" id="40524826"/>
<evidence type="ECO:0000256" key="8">
    <source>
        <dbReference type="ARBA" id="ARBA00023031"/>
    </source>
</evidence>
<dbReference type="Proteomes" id="UP000232549">
    <property type="component" value="Segment"/>
</dbReference>
<evidence type="ECO:0000256" key="1">
    <source>
        <dbReference type="ARBA" id="ARBA00004625"/>
    </source>
</evidence>
<dbReference type="InterPro" id="IPR003411">
    <property type="entry name" value="TGBp3"/>
</dbReference>
<dbReference type="RefSeq" id="YP_009664743.1">
    <property type="nucleotide sequence ID" value="NC_043082.1"/>
</dbReference>